<evidence type="ECO:0000256" key="1">
    <source>
        <dbReference type="ARBA" id="ARBA00003279"/>
    </source>
</evidence>
<keyword evidence="6 7" id="KW-0472">Membrane</keyword>
<feature type="transmembrane region" description="Helical" evidence="7">
    <location>
        <begin position="103"/>
        <end position="124"/>
    </location>
</feature>
<feature type="domain" description="Major facilitator superfamily (MFS) profile" evidence="8">
    <location>
        <begin position="12"/>
        <end position="499"/>
    </location>
</feature>
<evidence type="ECO:0000259" key="8">
    <source>
        <dbReference type="PROSITE" id="PS50850"/>
    </source>
</evidence>
<dbReference type="PROSITE" id="PS50850">
    <property type="entry name" value="MFS"/>
    <property type="match status" value="1"/>
</dbReference>
<keyword evidence="10" id="KW-1185">Reference proteome</keyword>
<dbReference type="Gene3D" id="1.20.1250.20">
    <property type="entry name" value="MFS general substrate transporter like domains"/>
    <property type="match status" value="1"/>
</dbReference>
<feature type="transmembrane region" description="Helical" evidence="7">
    <location>
        <begin position="268"/>
        <end position="289"/>
    </location>
</feature>
<dbReference type="CDD" id="cd17321">
    <property type="entry name" value="MFS_MMR_MDR_like"/>
    <property type="match status" value="1"/>
</dbReference>
<dbReference type="InterPro" id="IPR005829">
    <property type="entry name" value="Sugar_transporter_CS"/>
</dbReference>
<dbReference type="AlphaFoldDB" id="A0A4R7BDZ7"/>
<reference evidence="9 10" key="1">
    <citation type="submission" date="2019-03" db="EMBL/GenBank/DDBJ databases">
        <title>Genomic Encyclopedia of Type Strains, Phase III (KMG-III): the genomes of soil and plant-associated and newly described type strains.</title>
        <authorList>
            <person name="Whitman W."/>
        </authorList>
    </citation>
    <scope>NUCLEOTIDE SEQUENCE [LARGE SCALE GENOMIC DNA]</scope>
    <source>
        <strain evidence="9 10">CECT 8976</strain>
    </source>
</reference>
<dbReference type="GO" id="GO:0016020">
    <property type="term" value="C:membrane"/>
    <property type="evidence" value="ECO:0007669"/>
    <property type="project" value="UniProtKB-SubCell"/>
</dbReference>
<dbReference type="GO" id="GO:0022857">
    <property type="term" value="F:transmembrane transporter activity"/>
    <property type="evidence" value="ECO:0007669"/>
    <property type="project" value="InterPro"/>
</dbReference>
<accession>A0A4R7BDZ7</accession>
<dbReference type="Gene3D" id="1.20.1720.10">
    <property type="entry name" value="Multidrug resistance protein D"/>
    <property type="match status" value="1"/>
</dbReference>
<dbReference type="PANTHER" id="PTHR42718:SF49">
    <property type="entry name" value="EXPORT PROTEIN"/>
    <property type="match status" value="1"/>
</dbReference>
<feature type="transmembrane region" description="Helical" evidence="7">
    <location>
        <begin position="400"/>
        <end position="423"/>
    </location>
</feature>
<feature type="transmembrane region" description="Helical" evidence="7">
    <location>
        <begin position="356"/>
        <end position="379"/>
    </location>
</feature>
<feature type="transmembrane region" description="Helical" evidence="7">
    <location>
        <begin position="78"/>
        <end position="97"/>
    </location>
</feature>
<dbReference type="Proteomes" id="UP000295611">
    <property type="component" value="Unassembled WGS sequence"/>
</dbReference>
<feature type="transmembrane region" description="Helical" evidence="7">
    <location>
        <begin position="54"/>
        <end position="71"/>
    </location>
</feature>
<gene>
    <name evidence="9" type="ORF">DFP86_101377</name>
</gene>
<organism evidence="9 10">
    <name type="scientific">Paludibacterium purpuratum</name>
    <dbReference type="NCBI Taxonomy" id="1144873"/>
    <lineage>
        <taxon>Bacteria</taxon>
        <taxon>Pseudomonadati</taxon>
        <taxon>Pseudomonadota</taxon>
        <taxon>Betaproteobacteria</taxon>
        <taxon>Neisseriales</taxon>
        <taxon>Chromobacteriaceae</taxon>
        <taxon>Paludibacterium</taxon>
    </lineage>
</organism>
<comment type="caution">
    <text evidence="9">The sequence shown here is derived from an EMBL/GenBank/DDBJ whole genome shotgun (WGS) entry which is preliminary data.</text>
</comment>
<dbReference type="InterPro" id="IPR036259">
    <property type="entry name" value="MFS_trans_sf"/>
</dbReference>
<dbReference type="InterPro" id="IPR001958">
    <property type="entry name" value="Tet-R_TetA/multi-R_MdtG-like"/>
</dbReference>
<evidence type="ECO:0000256" key="6">
    <source>
        <dbReference type="ARBA" id="ARBA00023136"/>
    </source>
</evidence>
<dbReference type="SUPFAM" id="SSF103473">
    <property type="entry name" value="MFS general substrate transporter"/>
    <property type="match status" value="1"/>
</dbReference>
<evidence type="ECO:0000256" key="5">
    <source>
        <dbReference type="ARBA" id="ARBA00022989"/>
    </source>
</evidence>
<dbReference type="EMBL" id="SNZP01000001">
    <property type="protein sequence ID" value="TDR82983.1"/>
    <property type="molecule type" value="Genomic_DNA"/>
</dbReference>
<feature type="transmembrane region" description="Helical" evidence="7">
    <location>
        <begin position="229"/>
        <end position="247"/>
    </location>
</feature>
<evidence type="ECO:0000256" key="7">
    <source>
        <dbReference type="SAM" id="Phobius"/>
    </source>
</evidence>
<dbReference type="InterPro" id="IPR020846">
    <property type="entry name" value="MFS_dom"/>
</dbReference>
<feature type="transmembrane region" description="Helical" evidence="7">
    <location>
        <begin position="136"/>
        <end position="163"/>
    </location>
</feature>
<comment type="function">
    <text evidence="1">Resistance to tetracycline by an active tetracycline efflux. This is an energy-dependent process that decreases the accumulation of the antibiotic in whole cells. This protein functions as a metal-tetracycline/H(+) antiporter.</text>
</comment>
<feature type="transmembrane region" description="Helical" evidence="7">
    <location>
        <begin position="475"/>
        <end position="494"/>
    </location>
</feature>
<evidence type="ECO:0000256" key="2">
    <source>
        <dbReference type="ARBA" id="ARBA00004141"/>
    </source>
</evidence>
<dbReference type="PROSITE" id="PS00216">
    <property type="entry name" value="SUGAR_TRANSPORT_1"/>
    <property type="match status" value="1"/>
</dbReference>
<evidence type="ECO:0000256" key="3">
    <source>
        <dbReference type="ARBA" id="ARBA00007520"/>
    </source>
</evidence>
<name>A0A4R7BDZ7_9NEIS</name>
<evidence type="ECO:0000256" key="4">
    <source>
        <dbReference type="ARBA" id="ARBA00022692"/>
    </source>
</evidence>
<feature type="transmembrane region" description="Helical" evidence="7">
    <location>
        <begin position="200"/>
        <end position="217"/>
    </location>
</feature>
<feature type="transmembrane region" description="Helical" evidence="7">
    <location>
        <begin position="295"/>
        <end position="319"/>
    </location>
</feature>
<feature type="transmembrane region" description="Helical" evidence="7">
    <location>
        <begin position="331"/>
        <end position="350"/>
    </location>
</feature>
<dbReference type="Pfam" id="PF07690">
    <property type="entry name" value="MFS_1"/>
    <property type="match status" value="1"/>
</dbReference>
<evidence type="ECO:0000313" key="10">
    <source>
        <dbReference type="Proteomes" id="UP000295611"/>
    </source>
</evidence>
<proteinExistence type="inferred from homology"/>
<keyword evidence="4 7" id="KW-0812">Transmembrane</keyword>
<comment type="similarity">
    <text evidence="3">Belongs to the major facilitator superfamily. TCR/Tet family.</text>
</comment>
<dbReference type="PANTHER" id="PTHR42718">
    <property type="entry name" value="MAJOR FACILITATOR SUPERFAMILY MULTIDRUG TRANSPORTER MFSC"/>
    <property type="match status" value="1"/>
</dbReference>
<sequence length="511" mass="53946">MSSVSSSKNKIALAAVCLSAIMLGLEITSVPSILPTLKRLLPADFKQLQWVMNAYTIAMCSVLVAMGTLADRFGRRRVFMAGIVVFGIASLICGLATSAPLLIAARFLQGTSAAAMLACQVAVLSHQFRDGPERGVAFGWWGVIFGLGLGFGPIVGGAIVAFASWQWVFLIHVFIATLTALLARAGVVESSDPHAGKIDVGGMATLSLAVFCLVYLITQGHGLRDGGSAALAVLTGGIVSFVLFLFIENRVARPMFDFNAFRIPSFSGALLGACGMNFSFWPFVIYFPIYLQSALGYSSLASGLTVLAYTLPTIVVPPYAEKMLAKRGPKFVIPLGLFFIASGFFLLHLITATDQASGITLLPGCILAGIGLGLTNTPVTNTATGALPPERAGMASGMEYSARMISLAVNIAIMGFILVRGIADTLILFLPRTGTVPDVNHLIDLIAAGNIADMTMQGIPGSIAKNALIHGFEWVTLYGTLAPFIIGVVAIMVFDKKQIVPAKMKVALCEK</sequence>
<dbReference type="PRINTS" id="PR01035">
    <property type="entry name" value="TCRTETA"/>
</dbReference>
<feature type="transmembrane region" description="Helical" evidence="7">
    <location>
        <begin position="12"/>
        <end position="34"/>
    </location>
</feature>
<feature type="transmembrane region" description="Helical" evidence="7">
    <location>
        <begin position="169"/>
        <end position="188"/>
    </location>
</feature>
<evidence type="ECO:0000313" key="9">
    <source>
        <dbReference type="EMBL" id="TDR82983.1"/>
    </source>
</evidence>
<dbReference type="InterPro" id="IPR011701">
    <property type="entry name" value="MFS"/>
</dbReference>
<keyword evidence="5 7" id="KW-1133">Transmembrane helix</keyword>
<comment type="subcellular location">
    <subcellularLocation>
        <location evidence="2">Membrane</location>
        <topology evidence="2">Multi-pass membrane protein</topology>
    </subcellularLocation>
</comment>
<protein>
    <submittedName>
        <fullName evidence="9">EmrB/QacA subfamily drug resistance transporter</fullName>
    </submittedName>
</protein>